<dbReference type="GO" id="GO:0071944">
    <property type="term" value="C:cell periphery"/>
    <property type="evidence" value="ECO:0007669"/>
    <property type="project" value="UniProtKB-ARBA"/>
</dbReference>
<dbReference type="GO" id="GO:0009653">
    <property type="term" value="P:anatomical structure morphogenesis"/>
    <property type="evidence" value="ECO:0007669"/>
    <property type="project" value="TreeGrafter"/>
</dbReference>
<sequence length="195" mass="21333">MALSFSDYISLPEDHTSILLFDKDETEKSCRVLIIDDSLYEEEESFSVSLSLPVGGQLGSKFPTTKVIILADAEDEPNLHFGDAEYHVDERAGYVEVCVRRAGADLSQASSVTISSRKTEQKSAEAGVDYIGVIQRLDFAPGVHMQTFRVTILNDLGQPVLEGPERFELLLQVPTGAVLGEPNKTTVIINDSIAD</sequence>
<dbReference type="InterPro" id="IPR003644">
    <property type="entry name" value="Calx_beta"/>
</dbReference>
<feature type="domain" description="Calx-beta" evidence="4">
    <location>
        <begin position="66"/>
        <end position="172"/>
    </location>
</feature>
<dbReference type="GO" id="GO:0007154">
    <property type="term" value="P:cell communication"/>
    <property type="evidence" value="ECO:0007669"/>
    <property type="project" value="InterPro"/>
</dbReference>
<dbReference type="EMBL" id="WJEC01008150">
    <property type="protein sequence ID" value="KAF7463619.1"/>
    <property type="molecule type" value="Genomic_DNA"/>
</dbReference>
<dbReference type="InterPro" id="IPR051561">
    <property type="entry name" value="FRAS1_ECM"/>
</dbReference>
<dbReference type="Proteomes" id="UP000662637">
    <property type="component" value="Unassembled WGS sequence"/>
</dbReference>
<dbReference type="SMART" id="SM00237">
    <property type="entry name" value="Calx_beta"/>
    <property type="match status" value="1"/>
</dbReference>
<dbReference type="Pfam" id="PF03160">
    <property type="entry name" value="Calx-beta"/>
    <property type="match status" value="2"/>
</dbReference>
<evidence type="ECO:0000313" key="7">
    <source>
        <dbReference type="Proteomes" id="UP000335636"/>
    </source>
</evidence>
<dbReference type="InterPro" id="IPR038081">
    <property type="entry name" value="CalX-like_sf"/>
</dbReference>
<proteinExistence type="predicted"/>
<name>A0A5E4CPR4_MARMO</name>
<evidence type="ECO:0000256" key="2">
    <source>
        <dbReference type="ARBA" id="ARBA00022737"/>
    </source>
</evidence>
<gene>
    <name evidence="5" type="ORF">GHT09_009152</name>
    <name evidence="6" type="ORF">MONAX_5E039859</name>
</gene>
<dbReference type="SUPFAM" id="SSF141072">
    <property type="entry name" value="CalX-like"/>
    <property type="match status" value="2"/>
</dbReference>
<keyword evidence="1" id="KW-0732">Signal</keyword>
<keyword evidence="3" id="KW-0106">Calcium</keyword>
<dbReference type="Gene3D" id="2.60.40.2030">
    <property type="match status" value="2"/>
</dbReference>
<keyword evidence="2" id="KW-0677">Repeat</keyword>
<dbReference type="Proteomes" id="UP000335636">
    <property type="component" value="Unassembled WGS sequence"/>
</dbReference>
<evidence type="ECO:0000313" key="5">
    <source>
        <dbReference type="EMBL" id="KAF7463619.1"/>
    </source>
</evidence>
<organism evidence="6 7">
    <name type="scientific">Marmota monax</name>
    <name type="common">Woodchuck</name>
    <dbReference type="NCBI Taxonomy" id="9995"/>
    <lineage>
        <taxon>Eukaryota</taxon>
        <taxon>Metazoa</taxon>
        <taxon>Chordata</taxon>
        <taxon>Craniata</taxon>
        <taxon>Vertebrata</taxon>
        <taxon>Euteleostomi</taxon>
        <taxon>Mammalia</taxon>
        <taxon>Eutheria</taxon>
        <taxon>Euarchontoglires</taxon>
        <taxon>Glires</taxon>
        <taxon>Rodentia</taxon>
        <taxon>Sciuromorpha</taxon>
        <taxon>Sciuridae</taxon>
        <taxon>Xerinae</taxon>
        <taxon>Marmotini</taxon>
        <taxon>Marmota</taxon>
    </lineage>
</organism>
<evidence type="ECO:0000256" key="1">
    <source>
        <dbReference type="ARBA" id="ARBA00022729"/>
    </source>
</evidence>
<dbReference type="AlphaFoldDB" id="A0A5E4CPR4"/>
<evidence type="ECO:0000259" key="4">
    <source>
        <dbReference type="SMART" id="SM00237"/>
    </source>
</evidence>
<reference evidence="6 7" key="1">
    <citation type="submission" date="2019-04" db="EMBL/GenBank/DDBJ databases">
        <authorList>
            <person name="Alioto T."/>
            <person name="Alioto T."/>
        </authorList>
    </citation>
    <scope>NUCLEOTIDE SEQUENCE [LARGE SCALE GENOMIC DNA]</scope>
</reference>
<accession>A0A5E4CPR4</accession>
<keyword evidence="7" id="KW-1185">Reference proteome</keyword>
<dbReference type="EMBL" id="CABDUW010001760">
    <property type="protein sequence ID" value="VTJ83784.1"/>
    <property type="molecule type" value="Genomic_DNA"/>
</dbReference>
<dbReference type="PANTHER" id="PTHR45739:SF5">
    <property type="entry name" value="FRAS1-RELATED EXTRACELLULAR MATRIX PROTEIN 3"/>
    <property type="match status" value="1"/>
</dbReference>
<dbReference type="GO" id="GO:0016020">
    <property type="term" value="C:membrane"/>
    <property type="evidence" value="ECO:0007669"/>
    <property type="project" value="InterPro"/>
</dbReference>
<dbReference type="PANTHER" id="PTHR45739">
    <property type="entry name" value="MATRIX PROTEIN, PUTATIVE-RELATED"/>
    <property type="match status" value="1"/>
</dbReference>
<evidence type="ECO:0000313" key="6">
    <source>
        <dbReference type="EMBL" id="VTJ83784.1"/>
    </source>
</evidence>
<evidence type="ECO:0000256" key="3">
    <source>
        <dbReference type="ARBA" id="ARBA00022837"/>
    </source>
</evidence>
<protein>
    <recommendedName>
        <fullName evidence="4">Calx-beta domain-containing protein</fullName>
    </recommendedName>
</protein>
<reference evidence="5" key="2">
    <citation type="submission" date="2020-08" db="EMBL/GenBank/DDBJ databases">
        <authorList>
            <person name="Shumante A."/>
            <person name="Zimin A.V."/>
            <person name="Puiu D."/>
            <person name="Salzberg S.L."/>
        </authorList>
    </citation>
    <scope>NUCLEOTIDE SEQUENCE</scope>
    <source>
        <strain evidence="5">WC2-LM</strain>
        <tissue evidence="5">Liver</tissue>
    </source>
</reference>